<name>A0A7J7J8G0_BUGNE</name>
<comment type="caution">
    <text evidence="2">The sequence shown here is derived from an EMBL/GenBank/DDBJ whole genome shotgun (WGS) entry which is preliminary data.</text>
</comment>
<dbReference type="AlphaFoldDB" id="A0A7J7J8G0"/>
<accession>A0A7J7J8G0</accession>
<keyword evidence="1" id="KW-0472">Membrane</keyword>
<proteinExistence type="predicted"/>
<evidence type="ECO:0000313" key="3">
    <source>
        <dbReference type="Proteomes" id="UP000593567"/>
    </source>
</evidence>
<keyword evidence="1" id="KW-1133">Transmembrane helix</keyword>
<sequence length="68" mass="8279">MNEHLHYLEIALFFTSKRFRCEVFLSFLFFFSSTNIPTTLFYLLLYALYHRLSRLILFSQPKSICFEL</sequence>
<protein>
    <submittedName>
        <fullName evidence="2">Uncharacterized protein</fullName>
    </submittedName>
</protein>
<keyword evidence="1" id="KW-0812">Transmembrane</keyword>
<organism evidence="2 3">
    <name type="scientific">Bugula neritina</name>
    <name type="common">Brown bryozoan</name>
    <name type="synonym">Sertularia neritina</name>
    <dbReference type="NCBI Taxonomy" id="10212"/>
    <lineage>
        <taxon>Eukaryota</taxon>
        <taxon>Metazoa</taxon>
        <taxon>Spiralia</taxon>
        <taxon>Lophotrochozoa</taxon>
        <taxon>Bryozoa</taxon>
        <taxon>Gymnolaemata</taxon>
        <taxon>Cheilostomatida</taxon>
        <taxon>Flustrina</taxon>
        <taxon>Buguloidea</taxon>
        <taxon>Bugulidae</taxon>
        <taxon>Bugula</taxon>
    </lineage>
</organism>
<dbReference type="EMBL" id="VXIV02002842">
    <property type="protein sequence ID" value="KAF6022520.1"/>
    <property type="molecule type" value="Genomic_DNA"/>
</dbReference>
<evidence type="ECO:0000256" key="1">
    <source>
        <dbReference type="SAM" id="Phobius"/>
    </source>
</evidence>
<feature type="transmembrane region" description="Helical" evidence="1">
    <location>
        <begin position="23"/>
        <end position="49"/>
    </location>
</feature>
<reference evidence="2" key="1">
    <citation type="submission" date="2020-06" db="EMBL/GenBank/DDBJ databases">
        <title>Draft genome of Bugula neritina, a colonial animal packing powerful symbionts and potential medicines.</title>
        <authorList>
            <person name="Rayko M."/>
        </authorList>
    </citation>
    <scope>NUCLEOTIDE SEQUENCE [LARGE SCALE GENOMIC DNA]</scope>
    <source>
        <strain evidence="2">Kwan_BN1</strain>
    </source>
</reference>
<keyword evidence="3" id="KW-1185">Reference proteome</keyword>
<gene>
    <name evidence="2" type="ORF">EB796_019174</name>
</gene>
<evidence type="ECO:0000313" key="2">
    <source>
        <dbReference type="EMBL" id="KAF6022520.1"/>
    </source>
</evidence>
<dbReference type="Proteomes" id="UP000593567">
    <property type="component" value="Unassembled WGS sequence"/>
</dbReference>